<keyword evidence="4" id="KW-1185">Reference proteome</keyword>
<evidence type="ECO:0000313" key="2">
    <source>
        <dbReference type="EMBL" id="CAF0933618.1"/>
    </source>
</evidence>
<sequence>MQGNNCNIMTQDNSFFDITHTFRIGSSTYHVLGVRKDRPTYKNTYYIFNCENDQHEPTHDASGRPLLVKRLARTAEQTTFPRHRPITANYRKTTTTTVDERTTNFNESKKGKGSSPRARTESPKSAEMDPEIMRETFNKALRSERQLLLASFRKQINVKNKILMQSIKKDRRNVIQTISEEHKADTLRLLEEHNKVLTKAYDQFVGTTISSIHTLKQTLIDTLESQKQTSQSQKELQLDLLRAIEQEIQTITAKKEDFLQSTLTEINSIKEAQTAHFQKFEEDSKVKKHTDDVILNRLFNEQKEALTHIIEHQQPVPVDLIKRTIVDVLNQQITTSDESITDITSHHIQSNNEVVASNTIHSLPNMRSNPSSHTLKQSSLSLKSKPSDQYLFTVSIRTPEPAHLYAKLLVDGEECSRRLHTLCQRDIMEHSLYNCYVAPPRKDRPFELTIYAKTAKETTHRAAISIRVPESNGTQLIEIPMVQQAFEDHQCILIEPFQRSLPRDKDVRIHMKVPGALQVKIRNGDSMTELDSNEYKNYIVKKTIRVRGDVSILGSWKGKPDLLLCAFETQSSSKKQSM</sequence>
<feature type="region of interest" description="Disordered" evidence="1">
    <location>
        <begin position="87"/>
        <end position="130"/>
    </location>
</feature>
<organism evidence="2 5">
    <name type="scientific">Adineta ricciae</name>
    <name type="common">Rotifer</name>
    <dbReference type="NCBI Taxonomy" id="249248"/>
    <lineage>
        <taxon>Eukaryota</taxon>
        <taxon>Metazoa</taxon>
        <taxon>Spiralia</taxon>
        <taxon>Gnathifera</taxon>
        <taxon>Rotifera</taxon>
        <taxon>Eurotatoria</taxon>
        <taxon>Bdelloidea</taxon>
        <taxon>Adinetida</taxon>
        <taxon>Adinetidae</taxon>
        <taxon>Adineta</taxon>
    </lineage>
</organism>
<evidence type="ECO:0000313" key="5">
    <source>
        <dbReference type="Proteomes" id="UP000663852"/>
    </source>
</evidence>
<reference evidence="2" key="1">
    <citation type="submission" date="2021-02" db="EMBL/GenBank/DDBJ databases">
        <authorList>
            <person name="Nowell W R."/>
        </authorList>
    </citation>
    <scope>NUCLEOTIDE SEQUENCE</scope>
</reference>
<dbReference type="EMBL" id="CAJNOJ010000041">
    <property type="protein sequence ID" value="CAF0933618.1"/>
    <property type="molecule type" value="Genomic_DNA"/>
</dbReference>
<feature type="compositionally biased region" description="Basic and acidic residues" evidence="1">
    <location>
        <begin position="118"/>
        <end position="130"/>
    </location>
</feature>
<evidence type="ECO:0000256" key="1">
    <source>
        <dbReference type="SAM" id="MobiDB-lite"/>
    </source>
</evidence>
<protein>
    <submittedName>
        <fullName evidence="2">Uncharacterized protein</fullName>
    </submittedName>
</protein>
<proteinExistence type="predicted"/>
<gene>
    <name evidence="2" type="ORF">EDS130_LOCUS11435</name>
    <name evidence="3" type="ORF">XAT740_LOCUS23386</name>
</gene>
<dbReference type="Proteomes" id="UP000663828">
    <property type="component" value="Unassembled WGS sequence"/>
</dbReference>
<dbReference type="Proteomes" id="UP000663852">
    <property type="component" value="Unassembled WGS sequence"/>
</dbReference>
<evidence type="ECO:0000313" key="4">
    <source>
        <dbReference type="Proteomes" id="UP000663828"/>
    </source>
</evidence>
<dbReference type="OrthoDB" id="10008190at2759"/>
<name>A0A814BWD4_ADIRI</name>
<evidence type="ECO:0000313" key="3">
    <source>
        <dbReference type="EMBL" id="CAF1195824.1"/>
    </source>
</evidence>
<accession>A0A814BWD4</accession>
<dbReference type="AlphaFoldDB" id="A0A814BWD4"/>
<comment type="caution">
    <text evidence="2">The sequence shown here is derived from an EMBL/GenBank/DDBJ whole genome shotgun (WGS) entry which is preliminary data.</text>
</comment>
<feature type="compositionally biased region" description="Basic and acidic residues" evidence="1">
    <location>
        <begin position="98"/>
        <end position="110"/>
    </location>
</feature>
<dbReference type="EMBL" id="CAJNOR010001765">
    <property type="protein sequence ID" value="CAF1195824.1"/>
    <property type="molecule type" value="Genomic_DNA"/>
</dbReference>